<keyword evidence="3" id="KW-1185">Reference proteome</keyword>
<reference evidence="3" key="1">
    <citation type="submission" date="2017-07" db="EMBL/GenBank/DDBJ databases">
        <title>Draft genome sequence of Effusibacillus lacus strain skLN1.</title>
        <authorList>
            <person name="Watanabe M."/>
            <person name="Kojima H."/>
            <person name="Fukui M."/>
        </authorList>
    </citation>
    <scope>NUCLEOTIDE SEQUENCE [LARGE SCALE GENOMIC DNA]</scope>
    <source>
        <strain evidence="3">skLN1</strain>
    </source>
</reference>
<dbReference type="EMBL" id="BDUF01000051">
    <property type="protein sequence ID" value="GAX90166.1"/>
    <property type="molecule type" value="Genomic_DNA"/>
</dbReference>
<sequence>MEAHKFKEQYTIKPKSRQELAANLTEKILSAIKLNDLDVLYVELENEEDELRLKLRKKKSAAEKKKILAELAGSGLQYGKEVIEESLRIAHREDEEDREV</sequence>
<feature type="coiled-coil region" evidence="1">
    <location>
        <begin position="34"/>
        <end position="64"/>
    </location>
</feature>
<dbReference type="Proteomes" id="UP000217785">
    <property type="component" value="Unassembled WGS sequence"/>
</dbReference>
<name>A0A292YLX1_9BACL</name>
<accession>A0A292YLX1</accession>
<proteinExistence type="predicted"/>
<protein>
    <submittedName>
        <fullName evidence="2">Uncharacterized protein</fullName>
    </submittedName>
</protein>
<comment type="caution">
    <text evidence="2">The sequence shown here is derived from an EMBL/GenBank/DDBJ whole genome shotgun (WGS) entry which is preliminary data.</text>
</comment>
<dbReference type="AlphaFoldDB" id="A0A292YLX1"/>
<evidence type="ECO:0000313" key="2">
    <source>
        <dbReference type="EMBL" id="GAX90166.1"/>
    </source>
</evidence>
<keyword evidence="1" id="KW-0175">Coiled coil</keyword>
<organism evidence="2 3">
    <name type="scientific">Effusibacillus lacus</name>
    <dbReference type="NCBI Taxonomy" id="1348429"/>
    <lineage>
        <taxon>Bacteria</taxon>
        <taxon>Bacillati</taxon>
        <taxon>Bacillota</taxon>
        <taxon>Bacilli</taxon>
        <taxon>Bacillales</taxon>
        <taxon>Alicyclobacillaceae</taxon>
        <taxon>Effusibacillus</taxon>
    </lineage>
</organism>
<evidence type="ECO:0000256" key="1">
    <source>
        <dbReference type="SAM" id="Coils"/>
    </source>
</evidence>
<evidence type="ECO:0000313" key="3">
    <source>
        <dbReference type="Proteomes" id="UP000217785"/>
    </source>
</evidence>
<gene>
    <name evidence="2" type="ORF">EFBL_1792</name>
</gene>
<dbReference type="RefSeq" id="WP_096181877.1">
    <property type="nucleotide sequence ID" value="NZ_BDUF01000051.1"/>
</dbReference>